<organism evidence="7 8">
    <name type="scientific">Sphingobium ummariense RL-3</name>
    <dbReference type="NCBI Taxonomy" id="1346791"/>
    <lineage>
        <taxon>Bacteria</taxon>
        <taxon>Pseudomonadati</taxon>
        <taxon>Pseudomonadota</taxon>
        <taxon>Alphaproteobacteria</taxon>
        <taxon>Sphingomonadales</taxon>
        <taxon>Sphingomonadaceae</taxon>
        <taxon>Sphingobium</taxon>
    </lineage>
</organism>
<dbReference type="PATRIC" id="fig|1346791.3.peg.1641"/>
<dbReference type="Pfam" id="PF00512">
    <property type="entry name" value="HisKA"/>
    <property type="match status" value="1"/>
</dbReference>
<accession>T0KGT2</accession>
<evidence type="ECO:0000256" key="3">
    <source>
        <dbReference type="ARBA" id="ARBA00022553"/>
    </source>
</evidence>
<evidence type="ECO:0000256" key="5">
    <source>
        <dbReference type="SAM" id="Phobius"/>
    </source>
</evidence>
<dbReference type="PANTHER" id="PTHR43065">
    <property type="entry name" value="SENSOR HISTIDINE KINASE"/>
    <property type="match status" value="1"/>
</dbReference>
<dbReference type="AlphaFoldDB" id="T0KGT2"/>
<dbReference type="GO" id="GO:0000155">
    <property type="term" value="F:phosphorelay sensor kinase activity"/>
    <property type="evidence" value="ECO:0007669"/>
    <property type="project" value="InterPro"/>
</dbReference>
<dbReference type="OrthoDB" id="9796100at2"/>
<dbReference type="EC" id="2.7.13.3" evidence="2"/>
<dbReference type="Gene3D" id="3.30.565.10">
    <property type="entry name" value="Histidine kinase-like ATPase, C-terminal domain"/>
    <property type="match status" value="1"/>
</dbReference>
<dbReference type="EMBL" id="AUWY01000065">
    <property type="protein sequence ID" value="EQB32623.1"/>
    <property type="molecule type" value="Genomic_DNA"/>
</dbReference>
<dbReference type="InterPro" id="IPR036890">
    <property type="entry name" value="HATPase_C_sf"/>
</dbReference>
<evidence type="ECO:0000259" key="6">
    <source>
        <dbReference type="PROSITE" id="PS50109"/>
    </source>
</evidence>
<dbReference type="eggNOG" id="COG4191">
    <property type="taxonomic scope" value="Bacteria"/>
</dbReference>
<dbReference type="Pfam" id="PF02518">
    <property type="entry name" value="HATPase_c"/>
    <property type="match status" value="1"/>
</dbReference>
<keyword evidence="4" id="KW-0175">Coiled coil</keyword>
<gene>
    <name evidence="7" type="ORF">M529_08555</name>
</gene>
<dbReference type="PANTHER" id="PTHR43065:SF42">
    <property type="entry name" value="TWO-COMPONENT SENSOR PPRA"/>
    <property type="match status" value="1"/>
</dbReference>
<comment type="catalytic activity">
    <reaction evidence="1">
        <text>ATP + protein L-histidine = ADP + protein N-phospho-L-histidine.</text>
        <dbReference type="EC" id="2.7.13.3"/>
    </reaction>
</comment>
<dbReference type="SMART" id="SM00388">
    <property type="entry name" value="HisKA"/>
    <property type="match status" value="1"/>
</dbReference>
<keyword evidence="5" id="KW-1133">Transmembrane helix</keyword>
<evidence type="ECO:0000256" key="4">
    <source>
        <dbReference type="SAM" id="Coils"/>
    </source>
</evidence>
<dbReference type="STRING" id="1346791.M529_08555"/>
<dbReference type="InterPro" id="IPR004358">
    <property type="entry name" value="Sig_transdc_His_kin-like_C"/>
</dbReference>
<evidence type="ECO:0000313" key="7">
    <source>
        <dbReference type="EMBL" id="EQB32623.1"/>
    </source>
</evidence>
<keyword evidence="8" id="KW-1185">Reference proteome</keyword>
<keyword evidence="5" id="KW-0472">Membrane</keyword>
<dbReference type="SUPFAM" id="SSF55874">
    <property type="entry name" value="ATPase domain of HSP90 chaperone/DNA topoisomerase II/histidine kinase"/>
    <property type="match status" value="1"/>
</dbReference>
<comment type="caution">
    <text evidence="7">The sequence shown here is derived from an EMBL/GenBank/DDBJ whole genome shotgun (WGS) entry which is preliminary data.</text>
</comment>
<dbReference type="SUPFAM" id="SSF52172">
    <property type="entry name" value="CheY-like"/>
    <property type="match status" value="1"/>
</dbReference>
<keyword evidence="5" id="KW-0812">Transmembrane</keyword>
<dbReference type="InterPro" id="IPR045812">
    <property type="entry name" value="DAHL"/>
</dbReference>
<evidence type="ECO:0000313" key="8">
    <source>
        <dbReference type="Proteomes" id="UP000015523"/>
    </source>
</evidence>
<dbReference type="Gene3D" id="1.10.287.130">
    <property type="match status" value="1"/>
</dbReference>
<protein>
    <recommendedName>
        <fullName evidence="2">histidine kinase</fullName>
        <ecNumber evidence="2">2.7.13.3</ecNumber>
    </recommendedName>
</protein>
<dbReference type="Proteomes" id="UP000015523">
    <property type="component" value="Unassembled WGS sequence"/>
</dbReference>
<dbReference type="InterPro" id="IPR011006">
    <property type="entry name" value="CheY-like_superfamily"/>
</dbReference>
<feature type="domain" description="Histidine kinase" evidence="6">
    <location>
        <begin position="455"/>
        <end position="676"/>
    </location>
</feature>
<feature type="coiled-coil region" evidence="4">
    <location>
        <begin position="419"/>
        <end position="449"/>
    </location>
</feature>
<dbReference type="SMART" id="SM00387">
    <property type="entry name" value="HATPase_c"/>
    <property type="match status" value="1"/>
</dbReference>
<proteinExistence type="predicted"/>
<name>T0KGT2_9SPHN</name>
<dbReference type="PRINTS" id="PR00344">
    <property type="entry name" value="BCTRLSENSOR"/>
</dbReference>
<feature type="transmembrane region" description="Helical" evidence="5">
    <location>
        <begin position="236"/>
        <end position="256"/>
    </location>
</feature>
<evidence type="ECO:0000256" key="1">
    <source>
        <dbReference type="ARBA" id="ARBA00000085"/>
    </source>
</evidence>
<dbReference type="InterPro" id="IPR003661">
    <property type="entry name" value="HisK_dim/P_dom"/>
</dbReference>
<dbReference type="PROSITE" id="PS50109">
    <property type="entry name" value="HIS_KIN"/>
    <property type="match status" value="1"/>
</dbReference>
<keyword evidence="3" id="KW-0597">Phosphoprotein</keyword>
<dbReference type="InterPro" id="IPR003594">
    <property type="entry name" value="HATPase_dom"/>
</dbReference>
<dbReference type="InterPro" id="IPR005467">
    <property type="entry name" value="His_kinase_dom"/>
</dbReference>
<dbReference type="Pfam" id="PF19443">
    <property type="entry name" value="DAHL"/>
    <property type="match status" value="1"/>
</dbReference>
<dbReference type="SUPFAM" id="SSF47384">
    <property type="entry name" value="Homodimeric domain of signal transducing histidine kinase"/>
    <property type="match status" value="1"/>
</dbReference>
<sequence>MKFLDRLAVMALIALLTWLLFMGFSHADQRVRHSLAGLEAFMTSQGALHRDILSARAGLLNNYDPLDVDMAGMSAAVDDALVSASSKPEREQGRNLLLILRRQKALANQFKSTNALVQNSLAYFATYSGQVSANTLHPQIQGEVDRLSSAMLNLNLNGSRLAQGDVNTGIALLEQSCARIRCEAEVHSLIAHARLLKDQLPIISMTIEQLVRSDSEVPVAALRDLFLERQMEREDFAARFRILLYLASLLLLYLLVRWGLAVRTQAAVLQRQVALEHGVAHLSTRLIGTAPDEFALCVRDALGQLAAVLGAGCILFVGRTDQVFGWPVTRDLEKNQIEALKTYSMPRMGAEDSVTRISRHSAAPDSIRKLFELLAVESIFCLASPKAEGGSNLLFLGFPRANAGWPARQLAVLRTALDAISLSLDHASLENERRKLEAQLEHARRMETVGAFASGIAHNFNNLLGAVSGQLEMAEDMCNLSPALRDHLDQMRISTDRGHQLVQTLMSYGRRHDRHREITHLGDLVLESRNLARAALGSSYRIDLDAGAGDAVVMIDGVQLQQVILNLCHNAAQAMAGGGVVRIRTGIKHVDEGQDGSGKRINSGDYAFVSISDEGVGIDAELRGKIFEPFFTTRPSGTGLGLSTARDVVREHDGSLSLESEVGRGTCVTIALPIPSADMILPDVPESVRQGAGEAILYVSTSPEKCIAGEDLLAALGYEPTGVASLEQAIALLKADPSRFDAVIVSGYALNVDVNAFFDAMRALAPRTLRILAVDRPQMENPNILAAAHISAVLQFPLNARELANILESSLGCDDCLRRAFTDDGTGGLRVADSHARHNGSIGDPKLIVPVSPQ</sequence>
<evidence type="ECO:0000256" key="2">
    <source>
        <dbReference type="ARBA" id="ARBA00012438"/>
    </source>
</evidence>
<reference evidence="7 8" key="1">
    <citation type="journal article" date="2013" name="Genome Announc.">
        <title>Draft Genome Sequence of Sphingobium ummariense Strain RL-3, a Hexachlorocyclohexane-Degrading Bacterium.</title>
        <authorList>
            <person name="Kohli P."/>
            <person name="Dua A."/>
            <person name="Sangwan N."/>
            <person name="Oldach P."/>
            <person name="Khurana J.P."/>
            <person name="Lal R."/>
        </authorList>
    </citation>
    <scope>NUCLEOTIDE SEQUENCE [LARGE SCALE GENOMIC DNA]</scope>
    <source>
        <strain evidence="7 8">RL-3</strain>
    </source>
</reference>
<dbReference type="InterPro" id="IPR036097">
    <property type="entry name" value="HisK_dim/P_sf"/>
</dbReference>